<organism evidence="1 2">
    <name type="scientific">Sphagnum jensenii</name>
    <dbReference type="NCBI Taxonomy" id="128206"/>
    <lineage>
        <taxon>Eukaryota</taxon>
        <taxon>Viridiplantae</taxon>
        <taxon>Streptophyta</taxon>
        <taxon>Embryophyta</taxon>
        <taxon>Bryophyta</taxon>
        <taxon>Sphagnophytina</taxon>
        <taxon>Sphagnopsida</taxon>
        <taxon>Sphagnales</taxon>
        <taxon>Sphagnaceae</taxon>
        <taxon>Sphagnum</taxon>
    </lineage>
</organism>
<dbReference type="SUPFAM" id="SSF52266">
    <property type="entry name" value="SGNH hydrolase"/>
    <property type="match status" value="1"/>
</dbReference>
<evidence type="ECO:0008006" key="3">
    <source>
        <dbReference type="Google" id="ProtNLM"/>
    </source>
</evidence>
<keyword evidence="2" id="KW-1185">Reference proteome</keyword>
<dbReference type="Proteomes" id="UP001497444">
    <property type="component" value="Unassembled WGS sequence"/>
</dbReference>
<protein>
    <recommendedName>
        <fullName evidence="3">SGNH hydrolase-type esterase domain-containing protein</fullName>
    </recommendedName>
</protein>
<evidence type="ECO:0000313" key="1">
    <source>
        <dbReference type="EMBL" id="CAK9249855.1"/>
    </source>
</evidence>
<proteinExistence type="predicted"/>
<name>A0ABP0VAB8_9BRYO</name>
<comment type="caution">
    <text evidence="1">The sequence shown here is derived from an EMBL/GenBank/DDBJ whole genome shotgun (WGS) entry which is preliminary data.</text>
</comment>
<gene>
    <name evidence="1" type="ORF">CSSPJE1EN1_LOCUS25233</name>
</gene>
<reference evidence="1" key="1">
    <citation type="submission" date="2024-02" db="EMBL/GenBank/DDBJ databases">
        <authorList>
            <consortium name="ELIXIR-Norway"/>
            <consortium name="Elixir Norway"/>
        </authorList>
    </citation>
    <scope>NUCLEOTIDE SEQUENCE</scope>
</reference>
<evidence type="ECO:0000313" key="2">
    <source>
        <dbReference type="Proteomes" id="UP001497444"/>
    </source>
</evidence>
<accession>A0ABP0VAB8</accession>
<sequence>MQFYFKGIQATDKKAVCYDSIGGFRGLPGEVRFLSIDNGKFEIDHIRKINKQGWFSGRDYSYRKTEKKIKRYIVLGDSYSSGIAAAPTWPDMVQDLLLKNGNDSVELYNFSLEGSGIVNWYRIFKLEIIPHYDFDGVILACSSEKNSVPDLDRKFMMMNSFDDATYMAVMDPLSQPIPKVLSKEIAAPIIPIYPDEDLDRIKQTYVRKSRGSFYYKSQKPDLWFLSILYGVSDGFKKMMVIGEQDRMYNQPYENYYKLASLPYKMQYFDERYKYGPLLKEIIEGCKAESKDMIIMTIPDYENAIDFVNKQEVISRKECQFLSDFYHIKSFDGFSMLEGKDSAAVDKLFHEYDRHWTNLGVSLFSEKLVKSGVLRAN</sequence>
<dbReference type="EMBL" id="CAXAQS010000056">
    <property type="protein sequence ID" value="CAK9249855.1"/>
    <property type="molecule type" value="Genomic_DNA"/>
</dbReference>
<dbReference type="Gene3D" id="3.40.50.1110">
    <property type="entry name" value="SGNH hydrolase"/>
    <property type="match status" value="1"/>
</dbReference>
<dbReference type="InterPro" id="IPR036514">
    <property type="entry name" value="SGNH_hydro_sf"/>
</dbReference>